<dbReference type="OrthoDB" id="18585at2759"/>
<dbReference type="PANTHER" id="PTHR11923">
    <property type="entry name" value="SCAVENGER RECEPTOR CLASS B TYPE-1 SR-B1"/>
    <property type="match status" value="1"/>
</dbReference>
<evidence type="ECO:0000256" key="8">
    <source>
        <dbReference type="ARBA" id="ARBA00023157"/>
    </source>
</evidence>
<dbReference type="AlphaFoldDB" id="A0A6L2PWL4"/>
<dbReference type="PANTHER" id="PTHR11923:SF110">
    <property type="entry name" value="SCAVENGER RECEPTOR CLASS B MEMBER 1"/>
    <property type="match status" value="1"/>
</dbReference>
<dbReference type="GO" id="GO:0005737">
    <property type="term" value="C:cytoplasm"/>
    <property type="evidence" value="ECO:0007669"/>
    <property type="project" value="TreeGrafter"/>
</dbReference>
<protein>
    <recommendedName>
        <fullName evidence="11">Scavenger receptor class B member 1</fullName>
    </recommendedName>
    <alternativeName>
        <fullName evidence="12">SR-BI</fullName>
    </alternativeName>
</protein>
<keyword evidence="8" id="KW-1015">Disulfide bond</keyword>
<evidence type="ECO:0000256" key="2">
    <source>
        <dbReference type="ARBA" id="ARBA00004651"/>
    </source>
</evidence>
<evidence type="ECO:0000256" key="13">
    <source>
        <dbReference type="SAM" id="MobiDB-lite"/>
    </source>
</evidence>
<dbReference type="EMBL" id="BLKM01000468">
    <property type="protein sequence ID" value="GFG34117.1"/>
    <property type="molecule type" value="Genomic_DNA"/>
</dbReference>
<dbReference type="InterPro" id="IPR002159">
    <property type="entry name" value="CD36_fam"/>
</dbReference>
<evidence type="ECO:0000256" key="5">
    <source>
        <dbReference type="ARBA" id="ARBA00022692"/>
    </source>
</evidence>
<dbReference type="Pfam" id="PF01130">
    <property type="entry name" value="CD36"/>
    <property type="match status" value="2"/>
</dbReference>
<comment type="caution">
    <text evidence="15">The sequence shown here is derived from an EMBL/GenBank/DDBJ whole genome shotgun (WGS) entry which is preliminary data.</text>
</comment>
<keyword evidence="6 14" id="KW-1133">Transmembrane helix</keyword>
<evidence type="ECO:0000256" key="9">
    <source>
        <dbReference type="ARBA" id="ARBA00023170"/>
    </source>
</evidence>
<accession>A0A6L2PWL4</accession>
<evidence type="ECO:0000256" key="1">
    <source>
        <dbReference type="ARBA" id="ARBA00004189"/>
    </source>
</evidence>
<keyword evidence="10" id="KW-0325">Glycoprotein</keyword>
<name>A0A6L2PWL4_COPFO</name>
<reference evidence="16" key="1">
    <citation type="submission" date="2020-01" db="EMBL/GenBank/DDBJ databases">
        <title>Draft genome sequence of the Termite Coptotermes fromosanus.</title>
        <authorList>
            <person name="Itakura S."/>
            <person name="Yosikawa Y."/>
            <person name="Umezawa K."/>
        </authorList>
    </citation>
    <scope>NUCLEOTIDE SEQUENCE [LARGE SCALE GENOMIC DNA]</scope>
</reference>
<evidence type="ECO:0000313" key="16">
    <source>
        <dbReference type="Proteomes" id="UP000502823"/>
    </source>
</evidence>
<sequence>MTKKKERSKEGWNEGRKEGRKKERTNERMEEVTGNGRGYPRRIYTALIKPRAFGNMGIENNTFSYKWWVKPPISPFLAVYVFNYTNADEFNKGIDSKLRVQEVGPYVYSTYTEKVNVVFNHNGTVSYQEKNTFKFVPERSEGYSPLQDYITVPNMPLLSAMFMLKDSNVLTQLAFLGLSAGIATPPFARITAHDFFWGYEDQLFSLAVAYNPFVEKVPYKKFGVLVKKNHTTNDHITIYTGKQDVDKLGVITRFNGEERLRHWSGDECNRIDGTDGTMFPPHLVRRNSTVYIFSADMCRRFPLEYTEDIIAHNSIPGLRFRPPRNVFAKPEENPENTCYCQPDSEFCPPSGIFKATPCVYGAPVMVSFPHFYLGDPRLLETVEGLKPDPEKHDLYLDIHELNPLDVTEMPWDTLRHRDLPDANSGELCPRKFKSELGVPLDGRSRFQVNMLVRKPATLSQLANFKDGSILPILWFETRREFPTAVTIAVAIPGATTVPSLTVGYAHGEYYIYVTPAGELNTNNHLWAITARNLTSEHYCEQKDYSNIYKTAIYIGIDGLPVDIMDMMYHVTFTAHHVHFAMQCALPVLSIILLYLLVRRVRCHSTAEDTPDVDVVTPK</sequence>
<dbReference type="GO" id="GO:0005901">
    <property type="term" value="C:caveola"/>
    <property type="evidence" value="ECO:0007669"/>
    <property type="project" value="UniProtKB-SubCell"/>
</dbReference>
<evidence type="ECO:0000256" key="14">
    <source>
        <dbReference type="SAM" id="Phobius"/>
    </source>
</evidence>
<feature type="transmembrane region" description="Helical" evidence="14">
    <location>
        <begin position="579"/>
        <end position="597"/>
    </location>
</feature>
<keyword evidence="7 14" id="KW-0472">Membrane</keyword>
<dbReference type="PRINTS" id="PR01609">
    <property type="entry name" value="CD36FAMILY"/>
</dbReference>
<keyword evidence="5 14" id="KW-0812">Transmembrane</keyword>
<evidence type="ECO:0000313" key="15">
    <source>
        <dbReference type="EMBL" id="GFG34117.1"/>
    </source>
</evidence>
<dbReference type="GO" id="GO:0005044">
    <property type="term" value="F:scavenger receptor activity"/>
    <property type="evidence" value="ECO:0007669"/>
    <property type="project" value="TreeGrafter"/>
</dbReference>
<evidence type="ECO:0000256" key="4">
    <source>
        <dbReference type="ARBA" id="ARBA00022475"/>
    </source>
</evidence>
<dbReference type="InParanoid" id="A0A6L2PWL4"/>
<keyword evidence="4" id="KW-1003">Cell membrane</keyword>
<organism evidence="15 16">
    <name type="scientific">Coptotermes formosanus</name>
    <name type="common">Formosan subterranean termite</name>
    <dbReference type="NCBI Taxonomy" id="36987"/>
    <lineage>
        <taxon>Eukaryota</taxon>
        <taxon>Metazoa</taxon>
        <taxon>Ecdysozoa</taxon>
        <taxon>Arthropoda</taxon>
        <taxon>Hexapoda</taxon>
        <taxon>Insecta</taxon>
        <taxon>Pterygota</taxon>
        <taxon>Neoptera</taxon>
        <taxon>Polyneoptera</taxon>
        <taxon>Dictyoptera</taxon>
        <taxon>Blattodea</taxon>
        <taxon>Blattoidea</taxon>
        <taxon>Termitoidae</taxon>
        <taxon>Rhinotermitidae</taxon>
        <taxon>Coptotermes</taxon>
    </lineage>
</organism>
<proteinExistence type="inferred from homology"/>
<feature type="region of interest" description="Disordered" evidence="13">
    <location>
        <begin position="1"/>
        <end position="34"/>
    </location>
</feature>
<keyword evidence="9" id="KW-0675">Receptor</keyword>
<evidence type="ECO:0000256" key="7">
    <source>
        <dbReference type="ARBA" id="ARBA00023136"/>
    </source>
</evidence>
<comment type="subcellular location">
    <subcellularLocation>
        <location evidence="2">Cell membrane</location>
        <topology evidence="2">Multi-pass membrane protein</topology>
    </subcellularLocation>
    <subcellularLocation>
        <location evidence="1">Membrane</location>
        <location evidence="1">Caveola</location>
        <topology evidence="1">Multi-pass membrane protein</topology>
    </subcellularLocation>
</comment>
<evidence type="ECO:0000256" key="3">
    <source>
        <dbReference type="ARBA" id="ARBA00010532"/>
    </source>
</evidence>
<evidence type="ECO:0000256" key="6">
    <source>
        <dbReference type="ARBA" id="ARBA00022989"/>
    </source>
</evidence>
<dbReference type="Proteomes" id="UP000502823">
    <property type="component" value="Unassembled WGS sequence"/>
</dbReference>
<keyword evidence="16" id="KW-1185">Reference proteome</keyword>
<gene>
    <name evidence="15" type="ORF">Cfor_05573</name>
</gene>
<evidence type="ECO:0000256" key="11">
    <source>
        <dbReference type="ARBA" id="ARBA00040821"/>
    </source>
</evidence>
<comment type="similarity">
    <text evidence="3">Belongs to the CD36 family.</text>
</comment>
<evidence type="ECO:0000256" key="10">
    <source>
        <dbReference type="ARBA" id="ARBA00023180"/>
    </source>
</evidence>
<feature type="compositionally biased region" description="Basic and acidic residues" evidence="13">
    <location>
        <begin position="7"/>
        <end position="31"/>
    </location>
</feature>
<evidence type="ECO:0000256" key="12">
    <source>
        <dbReference type="ARBA" id="ARBA00042244"/>
    </source>
</evidence>